<evidence type="ECO:0000256" key="6">
    <source>
        <dbReference type="ARBA" id="ARBA00023002"/>
    </source>
</evidence>
<keyword evidence="4" id="KW-0285">Flavoprotein</keyword>
<evidence type="ECO:0000256" key="4">
    <source>
        <dbReference type="ARBA" id="ARBA00022630"/>
    </source>
</evidence>
<evidence type="ECO:0000256" key="1">
    <source>
        <dbReference type="ARBA" id="ARBA00001974"/>
    </source>
</evidence>
<reference evidence="10" key="1">
    <citation type="submission" date="2023-07" db="EMBL/GenBank/DDBJ databases">
        <title>Defluviimonas sediminis sp. nov., isolated from mangrove sediment.</title>
        <authorList>
            <person name="Liu L."/>
            <person name="Li J."/>
            <person name="Huang Y."/>
            <person name="Pan J."/>
            <person name="Li M."/>
        </authorList>
    </citation>
    <scope>NUCLEOTIDE SEQUENCE [LARGE SCALE GENOMIC DNA]</scope>
    <source>
        <strain evidence="10">FT324</strain>
    </source>
</reference>
<sequence>MNFDADVIIVGGGLNGPALALALARAGLSVIVVDAQPARARAESAFDGRAYALAIASKRLLAAVGVWDRVADKVQPILEIKASDGRPGEGAAPFFLHFDSAEIEEGPMGFMLEDRHLYAAFLDAMGQTAGIIHIPATSVMDQAADAAGVTVTLSDGQALRGRLIAGCDGRQSGTASRAGIGRTGWSYGQTALVCAVAHDRPHHGIAQQFFMPTGPLAILPLPGNRSSIVWSETEENARVIAALDDDAFMAVLRPRFGDYLGDIRLAGARFTYPLNLTLADRYVAPRVALVGDAAHGVHPIAGQGLNLGFRDVAALAEVLVAAKRRGEDIGAEEVLERYESWRRFDSTTLALGMDTVNKLFSNDNPLLRAARDLGMGAVNALPPLRRAFIRQAAGLSDDLPKLLSGRAL</sequence>
<comment type="pathway">
    <text evidence="2">Cofactor biosynthesis; ubiquinone biosynthesis.</text>
</comment>
<protein>
    <submittedName>
        <fullName evidence="9">FAD-dependent monooxygenase</fullName>
    </submittedName>
</protein>
<keyword evidence="6" id="KW-0560">Oxidoreductase</keyword>
<dbReference type="InterPro" id="IPR036188">
    <property type="entry name" value="FAD/NAD-bd_sf"/>
</dbReference>
<organism evidence="9 10">
    <name type="scientific">Albidovulum sediminis</name>
    <dbReference type="NCBI Taxonomy" id="3066345"/>
    <lineage>
        <taxon>Bacteria</taxon>
        <taxon>Pseudomonadati</taxon>
        <taxon>Pseudomonadota</taxon>
        <taxon>Alphaproteobacteria</taxon>
        <taxon>Rhodobacterales</taxon>
        <taxon>Paracoccaceae</taxon>
        <taxon>Albidovulum</taxon>
    </lineage>
</organism>
<dbReference type="NCBIfam" id="TIGR01988">
    <property type="entry name" value="Ubi-OHases"/>
    <property type="match status" value="1"/>
</dbReference>
<dbReference type="PANTHER" id="PTHR43876">
    <property type="entry name" value="UBIQUINONE BIOSYNTHESIS MONOOXYGENASE COQ6, MITOCHONDRIAL"/>
    <property type="match status" value="1"/>
</dbReference>
<dbReference type="Pfam" id="PF01494">
    <property type="entry name" value="FAD_binding_3"/>
    <property type="match status" value="1"/>
</dbReference>
<evidence type="ECO:0000313" key="9">
    <source>
        <dbReference type="EMBL" id="MCT8331210.1"/>
    </source>
</evidence>
<dbReference type="Gene3D" id="3.50.50.60">
    <property type="entry name" value="FAD/NAD(P)-binding domain"/>
    <property type="match status" value="2"/>
</dbReference>
<comment type="similarity">
    <text evidence="3">Belongs to the UbiH/COQ6 family.</text>
</comment>
<gene>
    <name evidence="9" type="ORF">N5I32_16955</name>
</gene>
<keyword evidence="7 9" id="KW-0503">Monooxygenase</keyword>
<comment type="caution">
    <text evidence="9">The sequence shown here is derived from an EMBL/GenBank/DDBJ whole genome shotgun (WGS) entry which is preliminary data.</text>
</comment>
<proteinExistence type="inferred from homology"/>
<dbReference type="SUPFAM" id="SSF51905">
    <property type="entry name" value="FAD/NAD(P)-binding domain"/>
    <property type="match status" value="1"/>
</dbReference>
<dbReference type="InterPro" id="IPR010971">
    <property type="entry name" value="UbiH/COQ6"/>
</dbReference>
<name>A0ABT2NQJ7_9RHOB</name>
<dbReference type="InterPro" id="IPR002938">
    <property type="entry name" value="FAD-bd"/>
</dbReference>
<keyword evidence="10" id="KW-1185">Reference proteome</keyword>
<evidence type="ECO:0000256" key="7">
    <source>
        <dbReference type="ARBA" id="ARBA00023033"/>
    </source>
</evidence>
<evidence type="ECO:0000256" key="3">
    <source>
        <dbReference type="ARBA" id="ARBA00005349"/>
    </source>
</evidence>
<dbReference type="PRINTS" id="PR00420">
    <property type="entry name" value="RNGMNOXGNASE"/>
</dbReference>
<dbReference type="PANTHER" id="PTHR43876:SF7">
    <property type="entry name" value="UBIQUINONE BIOSYNTHESIS MONOOXYGENASE COQ6, MITOCHONDRIAL"/>
    <property type="match status" value="1"/>
</dbReference>
<dbReference type="Proteomes" id="UP001205601">
    <property type="component" value="Unassembled WGS sequence"/>
</dbReference>
<keyword evidence="5" id="KW-0274">FAD</keyword>
<evidence type="ECO:0000259" key="8">
    <source>
        <dbReference type="Pfam" id="PF01494"/>
    </source>
</evidence>
<feature type="domain" description="FAD-binding" evidence="8">
    <location>
        <begin position="4"/>
        <end position="343"/>
    </location>
</feature>
<evidence type="ECO:0000313" key="10">
    <source>
        <dbReference type="Proteomes" id="UP001205601"/>
    </source>
</evidence>
<comment type="cofactor">
    <cofactor evidence="1">
        <name>FAD</name>
        <dbReference type="ChEBI" id="CHEBI:57692"/>
    </cofactor>
</comment>
<dbReference type="EMBL" id="JAOCQF010000003">
    <property type="protein sequence ID" value="MCT8331210.1"/>
    <property type="molecule type" value="Genomic_DNA"/>
</dbReference>
<dbReference type="InterPro" id="IPR018168">
    <property type="entry name" value="Ubi_Hdrlase_CS"/>
</dbReference>
<dbReference type="GO" id="GO:0004497">
    <property type="term" value="F:monooxygenase activity"/>
    <property type="evidence" value="ECO:0007669"/>
    <property type="project" value="UniProtKB-KW"/>
</dbReference>
<accession>A0ABT2NQJ7</accession>
<evidence type="ECO:0000256" key="5">
    <source>
        <dbReference type="ARBA" id="ARBA00022827"/>
    </source>
</evidence>
<dbReference type="InterPro" id="IPR051205">
    <property type="entry name" value="UbiH/COQ6_monooxygenase"/>
</dbReference>
<dbReference type="PROSITE" id="PS01304">
    <property type="entry name" value="UBIH"/>
    <property type="match status" value="1"/>
</dbReference>
<evidence type="ECO:0000256" key="2">
    <source>
        <dbReference type="ARBA" id="ARBA00004749"/>
    </source>
</evidence>